<dbReference type="Gene3D" id="1.10.540.10">
    <property type="entry name" value="Acyl-CoA dehydrogenase/oxidase, N-terminal domain"/>
    <property type="match status" value="1"/>
</dbReference>
<dbReference type="InterPro" id="IPR013786">
    <property type="entry name" value="AcylCoA_DH/ox_N"/>
</dbReference>
<comment type="similarity">
    <text evidence="2">Belongs to the acyl-CoA dehydrogenase family.</text>
</comment>
<evidence type="ECO:0000256" key="3">
    <source>
        <dbReference type="ARBA" id="ARBA00022630"/>
    </source>
</evidence>
<organism evidence="8">
    <name type="scientific">Kitasatospora aureofaciens</name>
    <name type="common">Streptomyces aureofaciens</name>
    <dbReference type="NCBI Taxonomy" id="1894"/>
    <lineage>
        <taxon>Bacteria</taxon>
        <taxon>Bacillati</taxon>
        <taxon>Actinomycetota</taxon>
        <taxon>Actinomycetes</taxon>
        <taxon>Kitasatosporales</taxon>
        <taxon>Streptomycetaceae</taxon>
        <taxon>Kitasatospora</taxon>
    </lineage>
</organism>
<comment type="cofactor">
    <cofactor evidence="1">
        <name>FAD</name>
        <dbReference type="ChEBI" id="CHEBI:57692"/>
    </cofactor>
</comment>
<dbReference type="Pfam" id="PF02771">
    <property type="entry name" value="Acyl-CoA_dh_N"/>
    <property type="match status" value="1"/>
</dbReference>
<dbReference type="Gene3D" id="1.20.140.10">
    <property type="entry name" value="Butyryl-CoA Dehydrogenase, subunit A, domain 3"/>
    <property type="match status" value="1"/>
</dbReference>
<dbReference type="InterPro" id="IPR009075">
    <property type="entry name" value="AcylCo_DH/oxidase_C"/>
</dbReference>
<geneLocation type="plasmid" evidence="8">
    <name>pSA3239</name>
</geneLocation>
<dbReference type="InterPro" id="IPR046373">
    <property type="entry name" value="Acyl-CoA_Oxase/DH_mid-dom_sf"/>
</dbReference>
<reference evidence="8" key="6">
    <citation type="journal article" date="2013" name="FEMS Microbiol. Lett.">
        <title>The gene cluster aur1 for the angucycline antibiotic auricin is located on a large linear plasmid pSA3239 in Streptomyces aureofaciens CCM 3239.</title>
        <authorList>
            <person name="Novakova R."/>
            <person name="Knirschova R."/>
            <person name="Farkasovsky M."/>
            <person name="Feckova L."/>
            <person name="Rehakova A."/>
            <person name="Mingyar E."/>
            <person name="Kormanec J."/>
        </authorList>
    </citation>
    <scope>NUCLEOTIDE SEQUENCE</scope>
    <source>
        <strain evidence="8">CCM3239</strain>
        <plasmid evidence="8">pSA3239</plasmid>
    </source>
</reference>
<reference evidence="8" key="2">
    <citation type="journal article" date="2005" name="Microbiology">
        <title>Characterization of a regulatory gene essential for the production of the angucycline-like polyketide antibiotic auricin in Streptomyces aureofaciens CCM 3239.</title>
        <authorList>
            <person name="Novakova R."/>
            <person name="Homerova D."/>
            <person name="Feckova L."/>
            <person name="Kormanec J."/>
        </authorList>
    </citation>
    <scope>NUCLEOTIDE SEQUENCE</scope>
    <source>
        <strain evidence="8">CCM3239</strain>
        <plasmid evidence="8">pSA3239</plasmid>
    </source>
</reference>
<accession>A0A068LA28</accession>
<dbReference type="AlphaFoldDB" id="A0A068LA28"/>
<dbReference type="GO" id="GO:0003995">
    <property type="term" value="F:acyl-CoA dehydrogenase activity"/>
    <property type="evidence" value="ECO:0007669"/>
    <property type="project" value="TreeGrafter"/>
</dbReference>
<dbReference type="PIRSF" id="PIRSF016578">
    <property type="entry name" value="HsaA"/>
    <property type="match status" value="1"/>
</dbReference>
<reference evidence="8" key="8">
    <citation type="journal article" date="2015" name="Appl. Microbiol. Biotechnol.">
        <title>Characterisation of the genes involved in the biosynthesis and attachment of the aminodeoxysugar D-forosamine in the auricin gene cluster of Streptomyces aureofaciens CCM3239.</title>
        <authorList>
            <person name="Bekeova C."/>
            <person name="Rehakova A."/>
            <person name="Feckova L."/>
            <person name="Vlckova S."/>
            <person name="Novakova R."/>
            <person name="Mingyar E."/>
            <person name="Kormanec J."/>
        </authorList>
    </citation>
    <scope>NUCLEOTIDE SEQUENCE</scope>
    <source>
        <strain evidence="8">CCM3239</strain>
        <plasmid evidence="8">pSA3239</plasmid>
    </source>
</reference>
<dbReference type="InterPro" id="IPR009100">
    <property type="entry name" value="AcylCoA_DH/oxidase_NM_dom_sf"/>
</dbReference>
<dbReference type="InterPro" id="IPR037069">
    <property type="entry name" value="AcylCoA_DH/ox_N_sf"/>
</dbReference>
<reference evidence="8" key="5">
    <citation type="journal article" date="2011" name="Microbiology">
        <title>The role of two SARP family transcriptional regulators in regulation of the auricin gene cluster in Streptomyces aureofaciens CCM 3239.</title>
        <authorList>
            <person name="Novakova R."/>
            <person name="Rehakova A."/>
            <person name="Kutas P."/>
            <person name="Feckova L."/>
            <person name="Kormanec J."/>
        </authorList>
    </citation>
    <scope>NUCLEOTIDE SEQUENCE</scope>
    <source>
        <strain evidence="8">CCM3239</strain>
        <plasmid evidence="8">pSA3239</plasmid>
    </source>
</reference>
<dbReference type="Pfam" id="PF00441">
    <property type="entry name" value="Acyl-CoA_dh_1"/>
    <property type="match status" value="1"/>
</dbReference>
<reference evidence="8" key="1">
    <citation type="journal article" date="2002" name="Gene">
        <title>Cloning and characterization of a polyketide synthase gene cluster involved in biosynthesis of a proposed angucycline-like polyketide auricin in Streptomyces aureofaciens CCM 3239.</title>
        <authorList>
            <person name="Novakova R."/>
            <person name="Bistakova J."/>
            <person name="Homerova D."/>
            <person name="Rezuchova B."/>
            <person name="Kormanec J."/>
        </authorList>
    </citation>
    <scope>NUCLEOTIDE SEQUENCE</scope>
    <source>
        <strain evidence="8">CCM3239</strain>
        <plasmid evidence="8">pSA3239</plasmid>
    </source>
</reference>
<dbReference type="Gene3D" id="2.40.110.10">
    <property type="entry name" value="Butyryl-CoA Dehydrogenase, subunit A, domain 2"/>
    <property type="match status" value="1"/>
</dbReference>
<proteinExistence type="inferred from homology"/>
<dbReference type="SUPFAM" id="SSF56645">
    <property type="entry name" value="Acyl-CoA dehydrogenase NM domain-like"/>
    <property type="match status" value="1"/>
</dbReference>
<dbReference type="PANTHER" id="PTHR43884:SF20">
    <property type="entry name" value="ACYL-COA DEHYDROGENASE FADE28"/>
    <property type="match status" value="1"/>
</dbReference>
<evidence type="ECO:0000313" key="8">
    <source>
        <dbReference type="EMBL" id="AIE41951.1"/>
    </source>
</evidence>
<keyword evidence="4" id="KW-0274">FAD</keyword>
<evidence type="ECO:0000259" key="7">
    <source>
        <dbReference type="Pfam" id="PF02771"/>
    </source>
</evidence>
<evidence type="ECO:0000259" key="6">
    <source>
        <dbReference type="Pfam" id="PF00441"/>
    </source>
</evidence>
<dbReference type="InterPro" id="IPR036250">
    <property type="entry name" value="AcylCo_DH-like_C"/>
</dbReference>
<reference evidence="8" key="4">
    <citation type="journal article" date="2010" name="Microbiology">
        <title>The role of the TetR-family transcriptional regulator Aur1R in negative regulation of the auricin gene cluster in Streptomyces aureofaciens CCM 3239.</title>
        <authorList>
            <person name="Novakova R."/>
            <person name="Kutas P."/>
            <person name="Feckova L."/>
            <person name="Kormanec J."/>
        </authorList>
    </citation>
    <scope>NUCLEOTIDE SEQUENCE</scope>
    <source>
        <strain evidence="8">CCM3239</strain>
        <plasmid evidence="8">pSA3239</plasmid>
    </source>
</reference>
<feature type="domain" description="Acyl-CoA dehydrogenase/oxidase C-terminal" evidence="6">
    <location>
        <begin position="277"/>
        <end position="354"/>
    </location>
</feature>
<dbReference type="PANTHER" id="PTHR43884">
    <property type="entry name" value="ACYL-COA DEHYDROGENASE"/>
    <property type="match status" value="1"/>
</dbReference>
<sequence length="380" mass="39466">MRSLTTARGICEQFHAGLLDALEDLPLGTREGEDSPVLELYRKHGGPGLLVPAAYGGAAAGPLEAVRVQRALAAASPSLGVATVMHHFTVAMLFRLAEATGRLTPAQLDLLSSVAPDGLLLASGWAEGRTDQNILAPSVVAERIPGGGYRVNGSKKPCSLSGSMDVLTASVQVTHDDGRSGLALMLIPASSPGITTRPFWATPVLAASQSHEVRLTDVVVPEELVIHSTPEDADRLDDLQTAGFTWFELLATSSYVGAASALVAQVLAGKRGTPAERAQLAVRLDAAVSLVEGAARSLEDGTEGDEAVAAVLTARYATQDLLAQTVDQAVEMLGGMAYIRSGDVAYLASAVRALAFHPPSRASVAAELAEYFAGGPLRLS</sequence>
<evidence type="ECO:0000256" key="1">
    <source>
        <dbReference type="ARBA" id="ARBA00001974"/>
    </source>
</evidence>
<feature type="domain" description="Acyl-CoA dehydrogenase/oxidase N-terminal" evidence="7">
    <location>
        <begin position="37"/>
        <end position="94"/>
    </location>
</feature>
<dbReference type="GO" id="GO:0050660">
    <property type="term" value="F:flavin adenine dinucleotide binding"/>
    <property type="evidence" value="ECO:0007669"/>
    <property type="project" value="InterPro"/>
</dbReference>
<dbReference type="EMBL" id="KJ396772">
    <property type="protein sequence ID" value="AIE41951.1"/>
    <property type="molecule type" value="Genomic_DNA"/>
</dbReference>
<reference evidence="8" key="7">
    <citation type="journal article" date="2014" name="Appl. Microbiol. Biotechnol.">
        <title>Intriguing properties of the angucycline antibiotic auricin and complex regulation of its biosynthesis.</title>
        <authorList>
            <person name="Kormanec J."/>
            <person name="Novakova R."/>
            <person name="Mingyar E."/>
            <person name="Feckova L."/>
        </authorList>
    </citation>
    <scope>NUCLEOTIDE SEQUENCE</scope>
    <source>
        <strain evidence="8">CCM3239</strain>
        <plasmid evidence="8">pSA3239</plasmid>
    </source>
</reference>
<name>A0A068LA28_KITAU</name>
<protein>
    <submittedName>
        <fullName evidence="8">Isobutylamine N-hydroxylase</fullName>
    </submittedName>
</protein>
<keyword evidence="3" id="KW-0285">Flavoprotein</keyword>
<keyword evidence="8" id="KW-0614">Plasmid</keyword>
<keyword evidence="5" id="KW-0560">Oxidoreductase</keyword>
<dbReference type="SUPFAM" id="SSF47203">
    <property type="entry name" value="Acyl-CoA dehydrogenase C-terminal domain-like"/>
    <property type="match status" value="1"/>
</dbReference>
<evidence type="ECO:0000256" key="2">
    <source>
        <dbReference type="ARBA" id="ARBA00009347"/>
    </source>
</evidence>
<evidence type="ECO:0000256" key="4">
    <source>
        <dbReference type="ARBA" id="ARBA00022827"/>
    </source>
</evidence>
<evidence type="ECO:0000256" key="5">
    <source>
        <dbReference type="ARBA" id="ARBA00023002"/>
    </source>
</evidence>
<reference evidence="8" key="3">
    <citation type="journal article" date="2010" name="Folia Microbiol. (Praha)">
        <title>Identification and characterization of an indigoidine-like gene for a blue pigment biosynthesis in Streptomyces aureofaciens CCM 3239.</title>
        <authorList>
            <person name="Novakova R."/>
            <person name="Odnogova Z."/>
            <person name="Kutas P."/>
            <person name="Feckova L."/>
            <person name="Kormanec J."/>
        </authorList>
    </citation>
    <scope>NUCLEOTIDE SEQUENCE</scope>
    <source>
        <strain evidence="8">CCM3239</strain>
        <plasmid evidence="8">pSA3239</plasmid>
    </source>
</reference>